<name>A0A9P5PI78_9AGAR</name>
<feature type="region of interest" description="Disordered" evidence="1">
    <location>
        <begin position="1"/>
        <end position="35"/>
    </location>
</feature>
<evidence type="ECO:0000313" key="2">
    <source>
        <dbReference type="EMBL" id="KAF9065871.1"/>
    </source>
</evidence>
<proteinExistence type="predicted"/>
<accession>A0A9P5PI78</accession>
<gene>
    <name evidence="2" type="ORF">BDP27DRAFT_1424369</name>
</gene>
<evidence type="ECO:0000256" key="1">
    <source>
        <dbReference type="SAM" id="MobiDB-lite"/>
    </source>
</evidence>
<sequence length="207" mass="23912">MSDEQSLRGFTPFSTYDSQSQCGLDSHSPSTNTVPEDFRNEIKLMRAQLDSLLDATSESSSSETPAEVFQMTDQELTKTITELFPKELSEDIHNDGESVTELSTDTIISRSESPYSFLEAPDEERDEEWEIRCLQVYKKLKGAIAGLQVQEIQHQYALSRYQMEQEMIRRRTSKERKELKEKQKESVKLARAADELRRRLALKEMSM</sequence>
<dbReference type="EMBL" id="JADNRY010000096">
    <property type="protein sequence ID" value="KAF9065871.1"/>
    <property type="molecule type" value="Genomic_DNA"/>
</dbReference>
<protein>
    <submittedName>
        <fullName evidence="2">Uncharacterized protein</fullName>
    </submittedName>
</protein>
<dbReference type="AlphaFoldDB" id="A0A9P5PI78"/>
<reference evidence="2" key="1">
    <citation type="submission" date="2020-11" db="EMBL/GenBank/DDBJ databases">
        <authorList>
            <consortium name="DOE Joint Genome Institute"/>
            <person name="Ahrendt S."/>
            <person name="Riley R."/>
            <person name="Andreopoulos W."/>
            <person name="Labutti K."/>
            <person name="Pangilinan J."/>
            <person name="Ruiz-Duenas F.J."/>
            <person name="Barrasa J.M."/>
            <person name="Sanchez-Garcia M."/>
            <person name="Camarero S."/>
            <person name="Miyauchi S."/>
            <person name="Serrano A."/>
            <person name="Linde D."/>
            <person name="Babiker R."/>
            <person name="Drula E."/>
            <person name="Ayuso-Fernandez I."/>
            <person name="Pacheco R."/>
            <person name="Padilla G."/>
            <person name="Ferreira P."/>
            <person name="Barriuso J."/>
            <person name="Kellner H."/>
            <person name="Castanera R."/>
            <person name="Alfaro M."/>
            <person name="Ramirez L."/>
            <person name="Pisabarro A.G."/>
            <person name="Kuo A."/>
            <person name="Tritt A."/>
            <person name="Lipzen A."/>
            <person name="He G."/>
            <person name="Yan M."/>
            <person name="Ng V."/>
            <person name="Cullen D."/>
            <person name="Martin F."/>
            <person name="Rosso M.-N."/>
            <person name="Henrissat B."/>
            <person name="Hibbett D."/>
            <person name="Martinez A.T."/>
            <person name="Grigoriev I.V."/>
        </authorList>
    </citation>
    <scope>NUCLEOTIDE SEQUENCE</scope>
    <source>
        <strain evidence="2">AH 40177</strain>
    </source>
</reference>
<evidence type="ECO:0000313" key="3">
    <source>
        <dbReference type="Proteomes" id="UP000772434"/>
    </source>
</evidence>
<feature type="compositionally biased region" description="Polar residues" evidence="1">
    <location>
        <begin position="12"/>
        <end position="34"/>
    </location>
</feature>
<comment type="caution">
    <text evidence="2">The sequence shown here is derived from an EMBL/GenBank/DDBJ whole genome shotgun (WGS) entry which is preliminary data.</text>
</comment>
<dbReference type="Proteomes" id="UP000772434">
    <property type="component" value="Unassembled WGS sequence"/>
</dbReference>
<keyword evidence="3" id="KW-1185">Reference proteome</keyword>
<organism evidence="2 3">
    <name type="scientific">Rhodocollybia butyracea</name>
    <dbReference type="NCBI Taxonomy" id="206335"/>
    <lineage>
        <taxon>Eukaryota</taxon>
        <taxon>Fungi</taxon>
        <taxon>Dikarya</taxon>
        <taxon>Basidiomycota</taxon>
        <taxon>Agaricomycotina</taxon>
        <taxon>Agaricomycetes</taxon>
        <taxon>Agaricomycetidae</taxon>
        <taxon>Agaricales</taxon>
        <taxon>Marasmiineae</taxon>
        <taxon>Omphalotaceae</taxon>
        <taxon>Rhodocollybia</taxon>
    </lineage>
</organism>